<dbReference type="AlphaFoldDB" id="A0A1P8F4W7"/>
<sequence>MRRIFDAWDRVLYEFWFVRQPQPRYAVVRVRRERR</sequence>
<keyword evidence="2" id="KW-1185">Reference proteome</keyword>
<dbReference type="Proteomes" id="UP000185934">
    <property type="component" value="Chromosome"/>
</dbReference>
<name>A0A1P8F4W7_9CHLR</name>
<dbReference type="EMBL" id="CP018258">
    <property type="protein sequence ID" value="APV43402.1"/>
    <property type="molecule type" value="Genomic_DNA"/>
</dbReference>
<evidence type="ECO:0000313" key="2">
    <source>
        <dbReference type="Proteomes" id="UP000185934"/>
    </source>
</evidence>
<proteinExistence type="predicted"/>
<gene>
    <name evidence="1" type="ORF">Dform_00037</name>
</gene>
<accession>A0A1P8F4W7</accession>
<dbReference type="STRING" id="1839801.Dform_00037"/>
<reference evidence="2" key="1">
    <citation type="submission" date="2016-11" db="EMBL/GenBank/DDBJ databases">
        <title>Dehalogenimonas formicexedens sp. nov., a chlorinated alkane respiring bacterium isolated from contaminated groundwater.</title>
        <authorList>
            <person name="Key T.A."/>
            <person name="Bowman K.S."/>
            <person name="Lee I."/>
            <person name="Chun J."/>
            <person name="Albuquerque L."/>
            <person name="da Costa M.S."/>
            <person name="Rainey F.A."/>
            <person name="Moe W.M."/>
        </authorList>
    </citation>
    <scope>NUCLEOTIDE SEQUENCE [LARGE SCALE GENOMIC DNA]</scope>
    <source>
        <strain evidence="2">NSZ-14</strain>
    </source>
</reference>
<organism evidence="1 2">
    <name type="scientific">Dehalogenimonas formicexedens</name>
    <dbReference type="NCBI Taxonomy" id="1839801"/>
    <lineage>
        <taxon>Bacteria</taxon>
        <taxon>Bacillati</taxon>
        <taxon>Chloroflexota</taxon>
        <taxon>Dehalococcoidia</taxon>
        <taxon>Dehalococcoidales</taxon>
        <taxon>Dehalococcoidaceae</taxon>
        <taxon>Dehalogenimonas</taxon>
    </lineage>
</organism>
<dbReference type="KEGG" id="dfo:Dform_00037"/>
<protein>
    <submittedName>
        <fullName evidence="1">Uncharacterized protein</fullName>
    </submittedName>
</protein>
<evidence type="ECO:0000313" key="1">
    <source>
        <dbReference type="EMBL" id="APV43402.1"/>
    </source>
</evidence>